<sequence>MNVQANSWAARDIATLLHPYTDLYKQQSDGPIVMTRGQGVRVQDSDGTWYLEGMAGLWSASLGFDQPRLADAAYRQLQALPFYHIFNNRSHGPAIELAEKLLAIAPPGLARVLFSNSGSEANDAAIKLAWYYHHAIGKPAKRKIIGRMRGYHGVTIAAASATGQPANHAGFGLPLDGFLHVGSHSYWHDGEAGESEADFVARRAAELEALILREGAGTIAAFIAEPVTGGGGVFVPARGYFAAIQEVLRRHEILFIVDEVICGFGRTGTMFASEQFGLQPDMLTVAKALSASFLPISGVMLSGRIHDAMLAHGREHGVFAHGVTYAAHPVCAAVALETLKIYEETDILGHMAQVSPLLQDGLRALRDHPLVGDVRGIGLIAAVETVAEKASKTAFDPKLGVGARLQNAVLNRQVILRGLRGDALAVCPPLIIQPPEIAELIAAVRGALDEVAAELQADGHWRPN</sequence>
<dbReference type="PROSITE" id="PS00600">
    <property type="entry name" value="AA_TRANSFER_CLASS_3"/>
    <property type="match status" value="1"/>
</dbReference>
<name>A0ABT9E611_9PROT</name>
<dbReference type="Proteomes" id="UP001243009">
    <property type="component" value="Unassembled WGS sequence"/>
</dbReference>
<dbReference type="Gene3D" id="3.40.640.10">
    <property type="entry name" value="Type I PLP-dependent aspartate aminotransferase-like (Major domain)"/>
    <property type="match status" value="1"/>
</dbReference>
<dbReference type="CDD" id="cd00610">
    <property type="entry name" value="OAT_like"/>
    <property type="match status" value="1"/>
</dbReference>
<dbReference type="SUPFAM" id="SSF53383">
    <property type="entry name" value="PLP-dependent transferases"/>
    <property type="match status" value="1"/>
</dbReference>
<keyword evidence="4 5" id="KW-0663">Pyridoxal phosphate</keyword>
<dbReference type="GO" id="GO:0008483">
    <property type="term" value="F:transaminase activity"/>
    <property type="evidence" value="ECO:0007669"/>
    <property type="project" value="UniProtKB-KW"/>
</dbReference>
<evidence type="ECO:0000256" key="4">
    <source>
        <dbReference type="ARBA" id="ARBA00022898"/>
    </source>
</evidence>
<dbReference type="Gene3D" id="3.90.1150.10">
    <property type="entry name" value="Aspartate Aminotransferase, domain 1"/>
    <property type="match status" value="1"/>
</dbReference>
<evidence type="ECO:0000313" key="7">
    <source>
        <dbReference type="Proteomes" id="UP001243009"/>
    </source>
</evidence>
<dbReference type="PANTHER" id="PTHR42684">
    <property type="entry name" value="ADENOSYLMETHIONINE-8-AMINO-7-OXONONANOATE AMINOTRANSFERASE"/>
    <property type="match status" value="1"/>
</dbReference>
<comment type="caution">
    <text evidence="6">The sequence shown here is derived from an EMBL/GenBank/DDBJ whole genome shotgun (WGS) entry which is preliminary data.</text>
</comment>
<dbReference type="RefSeq" id="WP_305106359.1">
    <property type="nucleotide sequence ID" value="NZ_JAUTWS010000029.1"/>
</dbReference>
<dbReference type="Pfam" id="PF00202">
    <property type="entry name" value="Aminotran_3"/>
    <property type="match status" value="1"/>
</dbReference>
<keyword evidence="3" id="KW-0808">Transferase</keyword>
<evidence type="ECO:0000256" key="2">
    <source>
        <dbReference type="ARBA" id="ARBA00022576"/>
    </source>
</evidence>
<keyword evidence="7" id="KW-1185">Reference proteome</keyword>
<protein>
    <submittedName>
        <fullName evidence="6">Aminotransferase</fullName>
    </submittedName>
</protein>
<reference evidence="6 7" key="1">
    <citation type="submission" date="2023-08" db="EMBL/GenBank/DDBJ databases">
        <title>The draft genome sequence of Paracraurococcus sp. LOR1-02.</title>
        <authorList>
            <person name="Kingkaew E."/>
            <person name="Tanasupawat S."/>
        </authorList>
    </citation>
    <scope>NUCLEOTIDE SEQUENCE [LARGE SCALE GENOMIC DNA]</scope>
    <source>
        <strain evidence="6 7">LOR1-02</strain>
    </source>
</reference>
<dbReference type="InterPro" id="IPR015421">
    <property type="entry name" value="PyrdxlP-dep_Trfase_major"/>
</dbReference>
<evidence type="ECO:0000256" key="3">
    <source>
        <dbReference type="ARBA" id="ARBA00022679"/>
    </source>
</evidence>
<proteinExistence type="inferred from homology"/>
<dbReference type="InterPro" id="IPR005814">
    <property type="entry name" value="Aminotrans_3"/>
</dbReference>
<dbReference type="InterPro" id="IPR015424">
    <property type="entry name" value="PyrdxlP-dep_Trfase"/>
</dbReference>
<accession>A0ABT9E611</accession>
<evidence type="ECO:0000256" key="5">
    <source>
        <dbReference type="RuleBase" id="RU003560"/>
    </source>
</evidence>
<evidence type="ECO:0000256" key="1">
    <source>
        <dbReference type="ARBA" id="ARBA00001933"/>
    </source>
</evidence>
<dbReference type="NCBIfam" id="NF004767">
    <property type="entry name" value="PRK06105.1"/>
    <property type="match status" value="1"/>
</dbReference>
<dbReference type="EMBL" id="JAUTWS010000029">
    <property type="protein sequence ID" value="MDO9711500.1"/>
    <property type="molecule type" value="Genomic_DNA"/>
</dbReference>
<keyword evidence="2 6" id="KW-0032">Aminotransferase</keyword>
<dbReference type="InterPro" id="IPR015422">
    <property type="entry name" value="PyrdxlP-dep_Trfase_small"/>
</dbReference>
<dbReference type="PANTHER" id="PTHR42684:SF3">
    <property type="entry name" value="ADENOSYLMETHIONINE-8-AMINO-7-OXONONANOATE AMINOTRANSFERASE"/>
    <property type="match status" value="1"/>
</dbReference>
<comment type="similarity">
    <text evidence="5">Belongs to the class-III pyridoxal-phosphate-dependent aminotransferase family.</text>
</comment>
<comment type="cofactor">
    <cofactor evidence="1">
        <name>pyridoxal 5'-phosphate</name>
        <dbReference type="ChEBI" id="CHEBI:597326"/>
    </cofactor>
</comment>
<dbReference type="InterPro" id="IPR049704">
    <property type="entry name" value="Aminotrans_3_PPA_site"/>
</dbReference>
<evidence type="ECO:0000313" key="6">
    <source>
        <dbReference type="EMBL" id="MDO9711500.1"/>
    </source>
</evidence>
<dbReference type="PIRSF" id="PIRSF000521">
    <property type="entry name" value="Transaminase_4ab_Lys_Orn"/>
    <property type="match status" value="1"/>
</dbReference>
<organism evidence="6 7">
    <name type="scientific">Paracraurococcus lichenis</name>
    <dbReference type="NCBI Taxonomy" id="3064888"/>
    <lineage>
        <taxon>Bacteria</taxon>
        <taxon>Pseudomonadati</taxon>
        <taxon>Pseudomonadota</taxon>
        <taxon>Alphaproteobacteria</taxon>
        <taxon>Acetobacterales</taxon>
        <taxon>Roseomonadaceae</taxon>
        <taxon>Paracraurococcus</taxon>
    </lineage>
</organism>
<gene>
    <name evidence="6" type="ORF">Q7A36_24345</name>
</gene>